<gene>
    <name evidence="1" type="ORF">SAMN02746098_03734</name>
</gene>
<name>A0A1M5ZV57_9FIRM</name>
<sequence>MYRQLIYLNITMAPLCSQYGIFEIFGTVLDPLRLNPLLSLRFLDKFSLLQLRR</sequence>
<protein>
    <submittedName>
        <fullName evidence="1">Uncharacterized protein</fullName>
    </submittedName>
</protein>
<dbReference type="Proteomes" id="UP000183954">
    <property type="component" value="Unassembled WGS sequence"/>
</dbReference>
<dbReference type="EMBL" id="FQXJ01000015">
    <property type="protein sequence ID" value="SHI28177.1"/>
    <property type="molecule type" value="Genomic_DNA"/>
</dbReference>
<evidence type="ECO:0000313" key="1">
    <source>
        <dbReference type="EMBL" id="SHI28177.1"/>
    </source>
</evidence>
<proteinExistence type="predicted"/>
<accession>A0A1M5ZV57</accession>
<dbReference type="STRING" id="1121420.SAMN02746098_03734"/>
<dbReference type="AlphaFoldDB" id="A0A1M5ZV57"/>
<reference evidence="2" key="1">
    <citation type="submission" date="2016-11" db="EMBL/GenBank/DDBJ databases">
        <authorList>
            <person name="Varghese N."/>
            <person name="Submissions S."/>
        </authorList>
    </citation>
    <scope>NUCLEOTIDE SEQUENCE [LARGE SCALE GENOMIC DNA]</scope>
    <source>
        <strain evidence="2">DSM 15449</strain>
    </source>
</reference>
<evidence type="ECO:0000313" key="2">
    <source>
        <dbReference type="Proteomes" id="UP000183954"/>
    </source>
</evidence>
<keyword evidence="2" id="KW-1185">Reference proteome</keyword>
<organism evidence="1 2">
    <name type="scientific">Desulfosporosinus lacus DSM 15449</name>
    <dbReference type="NCBI Taxonomy" id="1121420"/>
    <lineage>
        <taxon>Bacteria</taxon>
        <taxon>Bacillati</taxon>
        <taxon>Bacillota</taxon>
        <taxon>Clostridia</taxon>
        <taxon>Eubacteriales</taxon>
        <taxon>Desulfitobacteriaceae</taxon>
        <taxon>Desulfosporosinus</taxon>
    </lineage>
</organism>